<dbReference type="Proteomes" id="UP000789525">
    <property type="component" value="Unassembled WGS sequence"/>
</dbReference>
<keyword evidence="2" id="KW-1185">Reference proteome</keyword>
<name>A0ACA9KPM9_9GLOM</name>
<sequence>MAGGGWWEERFGGVGSLRERDGEDPTWEFPGQITPTSSDGEYSGDNATIGPAKGKQATKMKANDSGYETVKRVVRVDDYDEIYTESSVTGPAVFKKVIVPSIEKLKRKAPSQKAVFTLDVLKKAFEDCERENPGISEQIMHAVFKRYDDVNP</sequence>
<comment type="caution">
    <text evidence="1">The sequence shown here is derived from an EMBL/GenBank/DDBJ whole genome shotgun (WGS) entry which is preliminary data.</text>
</comment>
<evidence type="ECO:0000313" key="1">
    <source>
        <dbReference type="EMBL" id="CAG8485967.1"/>
    </source>
</evidence>
<proteinExistence type="predicted"/>
<organism evidence="1 2">
    <name type="scientific">Acaulospora colombiana</name>
    <dbReference type="NCBI Taxonomy" id="27376"/>
    <lineage>
        <taxon>Eukaryota</taxon>
        <taxon>Fungi</taxon>
        <taxon>Fungi incertae sedis</taxon>
        <taxon>Mucoromycota</taxon>
        <taxon>Glomeromycotina</taxon>
        <taxon>Glomeromycetes</taxon>
        <taxon>Diversisporales</taxon>
        <taxon>Acaulosporaceae</taxon>
        <taxon>Acaulospora</taxon>
    </lineage>
</organism>
<gene>
    <name evidence="1" type="ORF">ACOLOM_LOCUS2185</name>
</gene>
<accession>A0ACA9KPM9</accession>
<protein>
    <submittedName>
        <fullName evidence="1">5200_t:CDS:1</fullName>
    </submittedName>
</protein>
<reference evidence="1" key="1">
    <citation type="submission" date="2021-06" db="EMBL/GenBank/DDBJ databases">
        <authorList>
            <person name="Kallberg Y."/>
            <person name="Tangrot J."/>
            <person name="Rosling A."/>
        </authorList>
    </citation>
    <scope>NUCLEOTIDE SEQUENCE</scope>
    <source>
        <strain evidence="1">CL356</strain>
    </source>
</reference>
<dbReference type="EMBL" id="CAJVPT010002709">
    <property type="protein sequence ID" value="CAG8485967.1"/>
    <property type="molecule type" value="Genomic_DNA"/>
</dbReference>
<evidence type="ECO:0000313" key="2">
    <source>
        <dbReference type="Proteomes" id="UP000789525"/>
    </source>
</evidence>